<reference evidence="2 3" key="1">
    <citation type="submission" date="2021-03" db="EMBL/GenBank/DDBJ databases">
        <title>Genomic Encyclopedia of Type Strains, Phase IV (KMG-IV): sequencing the most valuable type-strain genomes for metagenomic binning, comparative biology and taxonomic classification.</title>
        <authorList>
            <person name="Goeker M."/>
        </authorList>
    </citation>
    <scope>NUCLEOTIDE SEQUENCE [LARGE SCALE GENOMIC DNA]</scope>
    <source>
        <strain evidence="2 3">DSM 24950</strain>
    </source>
</reference>
<gene>
    <name evidence="2" type="ORF">J2Z65_004916</name>
</gene>
<keyword evidence="3" id="KW-1185">Reference proteome</keyword>
<evidence type="ECO:0000256" key="1">
    <source>
        <dbReference type="SAM" id="SignalP"/>
    </source>
</evidence>
<evidence type="ECO:0000313" key="3">
    <source>
        <dbReference type="Proteomes" id="UP001519344"/>
    </source>
</evidence>
<comment type="caution">
    <text evidence="2">The sequence shown here is derived from an EMBL/GenBank/DDBJ whole genome shotgun (WGS) entry which is preliminary data.</text>
</comment>
<name>A0ABS4I425_9BACL</name>
<sequence length="662" mass="74333">MWKKVLLLALSGAAIQITLLASSGLAYEYADTPTEPADGFFVPKKLTFVEKMPYYVIPNTLKNAPEGSFSPQTVDVIEAEVHWATTGNWWKIHTDFGDRWVKTVPWQIEVPPPATIRLMSETPMYARASEAGGPTAALSPQEVTVVEAEKSWFRQAEMDYNPKRWIKVHTTWLGDQWVHLHLDEIGALLPLDRTVYYPSVYYRSSPHMDYITYQYEGLLTKMFLHQTAEYRSLLGSSYQFDTENGPKWSSAPSMPITSEKKTIKRTQPSPLFVYPDSNVNIITELPPGDLNVVETTLNDDGYSIHEEWFHVKNDQAEGWFSPTYAEPDGTVDDTMTIQLRGHVTGILRYPNTRISLNNGQIGPQTLHPLAAWTAPDGTRWYKIDTFVGQGWIQLDPYQDSIVLKGRENDAQIRSTMRYQGVFYQNDSGIFTFGSESVGKILNGEPHFSASFLAKQYHYDLTGPDMDGWWSLKNKDGYTFQIKADEKTSKTFWNGALANEVNLAASPVATSDAKLPPLLSLSDVRMLLGATTANNDKVVYGDKNVTLSSREYEIAGFNLPATADGNELHLSGLLYENSYLDSGAISSDLQILVKSQNTDDNDLANIHLAKVKQLYGLGYNFGLYDVTLQFPLKPGINHLSLVFQVGKRILDKKDWDVTAPAQN</sequence>
<proteinExistence type="predicted"/>
<protein>
    <submittedName>
        <fullName evidence="2">Uncharacterized protein</fullName>
    </submittedName>
</protein>
<dbReference type="RefSeq" id="WP_167059460.1">
    <property type="nucleotide sequence ID" value="NZ_JAAOZR010000023.1"/>
</dbReference>
<accession>A0ABS4I425</accession>
<feature type="signal peptide" evidence="1">
    <location>
        <begin position="1"/>
        <end position="26"/>
    </location>
</feature>
<dbReference type="Proteomes" id="UP001519344">
    <property type="component" value="Unassembled WGS sequence"/>
</dbReference>
<evidence type="ECO:0000313" key="2">
    <source>
        <dbReference type="EMBL" id="MBP1965671.1"/>
    </source>
</evidence>
<feature type="chain" id="PRO_5047094034" evidence="1">
    <location>
        <begin position="27"/>
        <end position="662"/>
    </location>
</feature>
<organism evidence="2 3">
    <name type="scientific">Paenibacillus aceris</name>
    <dbReference type="NCBI Taxonomy" id="869555"/>
    <lineage>
        <taxon>Bacteria</taxon>
        <taxon>Bacillati</taxon>
        <taxon>Bacillota</taxon>
        <taxon>Bacilli</taxon>
        <taxon>Bacillales</taxon>
        <taxon>Paenibacillaceae</taxon>
        <taxon>Paenibacillus</taxon>
    </lineage>
</organism>
<dbReference type="EMBL" id="JAGGKV010000015">
    <property type="protein sequence ID" value="MBP1965671.1"/>
    <property type="molecule type" value="Genomic_DNA"/>
</dbReference>
<keyword evidence="1" id="KW-0732">Signal</keyword>